<dbReference type="AlphaFoldDB" id="A0A4R7NY28"/>
<dbReference type="InterPro" id="IPR012373">
    <property type="entry name" value="Ferrdict_sens_TM"/>
</dbReference>
<evidence type="ECO:0000259" key="2">
    <source>
        <dbReference type="Pfam" id="PF16220"/>
    </source>
</evidence>
<organism evidence="3 4">
    <name type="scientific">Panacagrimonas perspica</name>
    <dbReference type="NCBI Taxonomy" id="381431"/>
    <lineage>
        <taxon>Bacteria</taxon>
        <taxon>Pseudomonadati</taxon>
        <taxon>Pseudomonadota</taxon>
        <taxon>Gammaproteobacteria</taxon>
        <taxon>Nevskiales</taxon>
        <taxon>Nevskiaceae</taxon>
        <taxon>Panacagrimonas</taxon>
    </lineage>
</organism>
<feature type="domain" description="FecR N-terminal" evidence="2">
    <location>
        <begin position="17"/>
        <end position="52"/>
    </location>
</feature>
<reference evidence="3 4" key="1">
    <citation type="submission" date="2019-03" db="EMBL/GenBank/DDBJ databases">
        <title>Genomic Encyclopedia of Type Strains, Phase IV (KMG-IV): sequencing the most valuable type-strain genomes for metagenomic binning, comparative biology and taxonomic classification.</title>
        <authorList>
            <person name="Goeker M."/>
        </authorList>
    </citation>
    <scope>NUCLEOTIDE SEQUENCE [LARGE SCALE GENOMIC DNA]</scope>
    <source>
        <strain evidence="3 4">DSM 26377</strain>
    </source>
</reference>
<gene>
    <name evidence="3" type="ORF">DFR24_4064</name>
</gene>
<dbReference type="OrthoDB" id="1099576at2"/>
<dbReference type="RefSeq" id="WP_133883230.1">
    <property type="nucleotide sequence ID" value="NZ_MWIN01000008.1"/>
</dbReference>
<accession>A0A4R7NY28</accession>
<feature type="domain" description="FecR protein" evidence="1">
    <location>
        <begin position="116"/>
        <end position="210"/>
    </location>
</feature>
<dbReference type="GO" id="GO:0016989">
    <property type="term" value="F:sigma factor antagonist activity"/>
    <property type="evidence" value="ECO:0007669"/>
    <property type="project" value="TreeGrafter"/>
</dbReference>
<dbReference type="InterPro" id="IPR006860">
    <property type="entry name" value="FecR"/>
</dbReference>
<evidence type="ECO:0000313" key="3">
    <source>
        <dbReference type="EMBL" id="TDU25621.1"/>
    </source>
</evidence>
<dbReference type="InterPro" id="IPR032623">
    <property type="entry name" value="FecR_N"/>
</dbReference>
<evidence type="ECO:0000259" key="1">
    <source>
        <dbReference type="Pfam" id="PF04773"/>
    </source>
</evidence>
<evidence type="ECO:0000313" key="4">
    <source>
        <dbReference type="Proteomes" id="UP000295341"/>
    </source>
</evidence>
<dbReference type="Proteomes" id="UP000295341">
    <property type="component" value="Unassembled WGS sequence"/>
</dbReference>
<protein>
    <submittedName>
        <fullName evidence="3">FecR family protein</fullName>
    </submittedName>
</protein>
<comment type="caution">
    <text evidence="3">The sequence shown here is derived from an EMBL/GenBank/DDBJ whole genome shotgun (WGS) entry which is preliminary data.</text>
</comment>
<name>A0A4R7NY28_9GAMM</name>
<dbReference type="PANTHER" id="PTHR30273">
    <property type="entry name" value="PERIPLASMIC SIGNAL SENSOR AND SIGMA FACTOR ACTIVATOR FECR-RELATED"/>
    <property type="match status" value="1"/>
</dbReference>
<dbReference type="EMBL" id="SOBT01000011">
    <property type="protein sequence ID" value="TDU25621.1"/>
    <property type="molecule type" value="Genomic_DNA"/>
</dbReference>
<dbReference type="Pfam" id="PF04773">
    <property type="entry name" value="FecR"/>
    <property type="match status" value="1"/>
</dbReference>
<sequence length="329" mass="35719">MSGRGSAMVDPDVLAKASVWTARLWADDVTEQDRAACRAWCEAHPDHARAWSIVHDVGQQISALSKAGARATLLDRRVSDPVRRRALKALGALLTVGLGGHAVSRTGPWQRRVADHATRIGEIRALSLPDGGRVVLDSATALDIVYTGDERRLRLRTGRISVVTAPDPMAPARAFCVETVHGTALALGTEFSVHHLDNSTEVVVQHGKVELRPQHAVSAAVRLIAGQRAGFTQEHVDDIRTAAPGAEVWTRGLLVANDLRLSEFVTTVSRYRVGVLRCDERVEELRVTGVFPLQDTDRALANLTLGIPVDIAYRSSWWVTVVPRPSAGT</sequence>
<proteinExistence type="predicted"/>
<dbReference type="PIRSF" id="PIRSF018266">
    <property type="entry name" value="FecR"/>
    <property type="match status" value="1"/>
</dbReference>
<dbReference type="PANTHER" id="PTHR30273:SF2">
    <property type="entry name" value="PROTEIN FECR"/>
    <property type="match status" value="1"/>
</dbReference>
<dbReference type="Pfam" id="PF16220">
    <property type="entry name" value="DUF4880"/>
    <property type="match status" value="1"/>
</dbReference>
<dbReference type="Gene3D" id="2.60.120.1440">
    <property type="match status" value="1"/>
</dbReference>
<keyword evidence="4" id="KW-1185">Reference proteome</keyword>